<dbReference type="EMBL" id="JACEOG010000002">
    <property type="protein sequence ID" value="MBA4609843.1"/>
    <property type="molecule type" value="Genomic_DNA"/>
</dbReference>
<dbReference type="Proteomes" id="UP000550354">
    <property type="component" value="Unassembled WGS sequence"/>
</dbReference>
<feature type="region of interest" description="Disordered" evidence="1">
    <location>
        <begin position="274"/>
        <end position="297"/>
    </location>
</feature>
<gene>
    <name evidence="4" type="ORF">H1W00_15285</name>
</gene>
<name>A0A838XS50_9ACTN</name>
<feature type="chain" id="PRO_5032577665" evidence="2">
    <location>
        <begin position="24"/>
        <end position="297"/>
    </location>
</feature>
<keyword evidence="5" id="KW-1185">Reference proteome</keyword>
<dbReference type="Pfam" id="PF11350">
    <property type="entry name" value="DUF3152"/>
    <property type="match status" value="1"/>
</dbReference>
<evidence type="ECO:0000256" key="1">
    <source>
        <dbReference type="SAM" id="MobiDB-lite"/>
    </source>
</evidence>
<organism evidence="4 5">
    <name type="scientific">Aeromicrobium phoceense</name>
    <dbReference type="NCBI Taxonomy" id="2754045"/>
    <lineage>
        <taxon>Bacteria</taxon>
        <taxon>Bacillati</taxon>
        <taxon>Actinomycetota</taxon>
        <taxon>Actinomycetes</taxon>
        <taxon>Propionibacteriales</taxon>
        <taxon>Nocardioidaceae</taxon>
        <taxon>Aeromicrobium</taxon>
    </lineage>
</organism>
<evidence type="ECO:0000259" key="3">
    <source>
        <dbReference type="Pfam" id="PF11350"/>
    </source>
</evidence>
<dbReference type="RefSeq" id="WP_181756664.1">
    <property type="nucleotide sequence ID" value="NZ_JACEOG010000002.1"/>
</dbReference>
<feature type="signal peptide" evidence="2">
    <location>
        <begin position="1"/>
        <end position="23"/>
    </location>
</feature>
<protein>
    <submittedName>
        <fullName evidence="4">DUF3152 domain-containing protein</fullName>
    </submittedName>
</protein>
<feature type="domain" description="DUF3152" evidence="3">
    <location>
        <begin position="131"/>
        <end position="276"/>
    </location>
</feature>
<evidence type="ECO:0000313" key="5">
    <source>
        <dbReference type="Proteomes" id="UP000550354"/>
    </source>
</evidence>
<dbReference type="SUPFAM" id="SSF55486">
    <property type="entry name" value="Metalloproteases ('zincins'), catalytic domain"/>
    <property type="match status" value="1"/>
</dbReference>
<accession>A0A838XS50</accession>
<feature type="compositionally biased region" description="Basic and acidic residues" evidence="1">
    <location>
        <begin position="288"/>
        <end position="297"/>
    </location>
</feature>
<proteinExistence type="predicted"/>
<dbReference type="AlphaFoldDB" id="A0A838XS50"/>
<evidence type="ECO:0000313" key="4">
    <source>
        <dbReference type="EMBL" id="MBA4609843.1"/>
    </source>
</evidence>
<reference evidence="4 5" key="1">
    <citation type="submission" date="2020-07" db="EMBL/GenBank/DDBJ databases">
        <title>Draft genome and description of Aeromicrobium phoceense strain Marseille-Q0843 isolated from healthy skin swab.</title>
        <authorList>
            <person name="Boxberger M."/>
            <person name="La Scola B."/>
        </authorList>
    </citation>
    <scope>NUCLEOTIDE SEQUENCE [LARGE SCALE GENOMIC DNA]</scope>
    <source>
        <strain evidence="4 5">Marseille-Q0843</strain>
    </source>
</reference>
<keyword evidence="2" id="KW-0732">Signal</keyword>
<comment type="caution">
    <text evidence="4">The sequence shown here is derived from an EMBL/GenBank/DDBJ whole genome shotgun (WGS) entry which is preliminary data.</text>
</comment>
<evidence type="ECO:0000256" key="2">
    <source>
        <dbReference type="SAM" id="SignalP"/>
    </source>
</evidence>
<sequence length="297" mass="32984">MLSRLLLPLVLAVGLLSAAPATATGPTPVAPAVAPTSQPAPQQIVVREGPKVKGTHRFGKTLTRSVGRYSVGGLQIRTQWLRDGKPIKGATRWKYKLGVRDVGHTVRVRVTVSRPGYRTLTHRSPWRKVKHVRDVRRTVKYSIATNGKMTTSVATFKRQVAEILDDPRGWRAGGIRFKRVKSGGSMTIVLAQASRVPTYSSACSSTWSCRVGRHVIINQERWKHASPAWNAAKGTTLLGYRHMVVNHETGHWLGWHHKSCGGKGQKAPVMMQQSKGRNGCTFNPWPKPSERNVPRYR</sequence>
<dbReference type="InterPro" id="IPR022603">
    <property type="entry name" value="DUF3152"/>
</dbReference>
<dbReference type="Gene3D" id="2.60.40.2700">
    <property type="match status" value="1"/>
</dbReference>